<dbReference type="RefSeq" id="WP_077360495.1">
    <property type="nucleotide sequence ID" value="NZ_MQMF01000001.1"/>
</dbReference>
<gene>
    <name evidence="1" type="ORF">UN64_05545</name>
</gene>
<dbReference type="EMBL" id="MQMF01000001">
    <property type="protein sequence ID" value="OOE14651.1"/>
    <property type="molecule type" value="Genomic_DNA"/>
</dbReference>
<evidence type="ECO:0000313" key="2">
    <source>
        <dbReference type="Proteomes" id="UP000188597"/>
    </source>
</evidence>
<evidence type="ECO:0008006" key="3">
    <source>
        <dbReference type="Google" id="ProtNLM"/>
    </source>
</evidence>
<name>A0A1V3GE13_9BACL</name>
<reference evidence="1 2" key="1">
    <citation type="submission" date="2016-11" db="EMBL/GenBank/DDBJ databases">
        <authorList>
            <person name="Jaros S."/>
            <person name="Januszkiewicz K."/>
            <person name="Wedrychowicz H."/>
        </authorList>
    </citation>
    <scope>NUCLEOTIDE SEQUENCE [LARGE SCALE GENOMIC DNA]</scope>
    <source>
        <strain evidence="1 2">Con a/3</strain>
    </source>
</reference>
<dbReference type="AlphaFoldDB" id="A0A1V3GE13"/>
<sequence>MPVQFKKLKGEVKTEANTFTLTEVKQAFTDKDMKLTTGEMVSQFKLENVNQAAFNSVSKDQIYIYEFPTADERIRGSKLIEEQTQLIDIAHFPIYLEHKNILVIFMNYLPKTNELENKIRDALKSL</sequence>
<protein>
    <recommendedName>
        <fullName evidence="3">DUF4367 domain-containing protein</fullName>
    </recommendedName>
</protein>
<comment type="caution">
    <text evidence="1">The sequence shown here is derived from an EMBL/GenBank/DDBJ whole genome shotgun (WGS) entry which is preliminary data.</text>
</comment>
<dbReference type="Proteomes" id="UP000188597">
    <property type="component" value="Unassembled WGS sequence"/>
</dbReference>
<evidence type="ECO:0000313" key="1">
    <source>
        <dbReference type="EMBL" id="OOE14651.1"/>
    </source>
</evidence>
<dbReference type="OrthoDB" id="2867369at2"/>
<proteinExistence type="predicted"/>
<organism evidence="1 2">
    <name type="scientific">Fictibacillus arsenicus</name>
    <dbReference type="NCBI Taxonomy" id="255247"/>
    <lineage>
        <taxon>Bacteria</taxon>
        <taxon>Bacillati</taxon>
        <taxon>Bacillota</taxon>
        <taxon>Bacilli</taxon>
        <taxon>Bacillales</taxon>
        <taxon>Fictibacillaceae</taxon>
        <taxon>Fictibacillus</taxon>
    </lineage>
</organism>
<accession>A0A1V3GE13</accession>